<dbReference type="SFLD" id="SFLDG01143">
    <property type="entry name" value="C2.B.3:_Phosphomannomutase_Lik"/>
    <property type="match status" value="1"/>
</dbReference>
<comment type="pathway">
    <text evidence="2">Nucleotide-sugar biosynthesis; GDP-alpha-D-mannose biosynthesis; alpha-D-mannose 1-phosphate from D-fructose 6-phosphate: step 2/2.</text>
</comment>
<evidence type="ECO:0000256" key="5">
    <source>
        <dbReference type="ARBA" id="ARBA00012730"/>
    </source>
</evidence>
<protein>
    <recommendedName>
        <fullName evidence="5">phosphomannomutase</fullName>
        <ecNumber evidence="5">5.4.2.8</ecNumber>
    </recommendedName>
</protein>
<keyword evidence="7" id="KW-0479">Metal-binding</keyword>
<sequence length="248" mass="26589">MKRLVAFDLDGTLAESKQALAPDMAALLADLAGHVAVAVISGGDWPQFEKQIVARLPLGADLTNLFIMPTTGTKLYRCTDGVWRQIYADNFTPAERDRILTALDDARQQAGLANEKIWGEQIEDRGSQITFSGLGQEAPIDAKKAWDPDFAKRKTMQRIVQGQLRGFAINVGGSTSIDITRQGTDKASAMRALAAHSGIATADMLFLGDAIYEGGNDYAVKAAGIDTITVRDPAETMTAIAAMLAFLG</sequence>
<dbReference type="InterPro" id="IPR005002">
    <property type="entry name" value="PMM"/>
</dbReference>
<dbReference type="Gene3D" id="3.40.50.1000">
    <property type="entry name" value="HAD superfamily/HAD-like"/>
    <property type="match status" value="1"/>
</dbReference>
<keyword evidence="6" id="KW-0963">Cytoplasm</keyword>
<keyword evidence="11" id="KW-1185">Reference proteome</keyword>
<evidence type="ECO:0000256" key="3">
    <source>
        <dbReference type="ARBA" id="ARBA00009736"/>
    </source>
</evidence>
<dbReference type="InterPro" id="IPR023214">
    <property type="entry name" value="HAD_sf"/>
</dbReference>
<name>A0ABU9XMT4_9SPHN</name>
<evidence type="ECO:0000256" key="6">
    <source>
        <dbReference type="ARBA" id="ARBA00022490"/>
    </source>
</evidence>
<accession>A0ABU9XMT4</accession>
<dbReference type="NCBIfam" id="TIGR01484">
    <property type="entry name" value="HAD-SF-IIB"/>
    <property type="match status" value="1"/>
</dbReference>
<dbReference type="GO" id="GO:0016787">
    <property type="term" value="F:hydrolase activity"/>
    <property type="evidence" value="ECO:0007669"/>
    <property type="project" value="UniProtKB-KW"/>
</dbReference>
<keyword evidence="8" id="KW-0460">Magnesium</keyword>
<evidence type="ECO:0000313" key="11">
    <source>
        <dbReference type="Proteomes" id="UP001404104"/>
    </source>
</evidence>
<dbReference type="RefSeq" id="WP_345862540.1">
    <property type="nucleotide sequence ID" value="NZ_JBDIMF010000001.1"/>
</dbReference>
<evidence type="ECO:0000256" key="4">
    <source>
        <dbReference type="ARBA" id="ARBA00011738"/>
    </source>
</evidence>
<evidence type="ECO:0000256" key="8">
    <source>
        <dbReference type="ARBA" id="ARBA00022842"/>
    </source>
</evidence>
<reference evidence="10 11" key="1">
    <citation type="submission" date="2024-05" db="EMBL/GenBank/DDBJ databases">
        <authorList>
            <person name="Liu Q."/>
            <person name="Xin Y.-H."/>
        </authorList>
    </citation>
    <scope>NUCLEOTIDE SEQUENCE [LARGE SCALE GENOMIC DNA]</scope>
    <source>
        <strain evidence="10 11">CGMCC 1.15349</strain>
    </source>
</reference>
<dbReference type="SFLD" id="SFLDS00003">
    <property type="entry name" value="Haloacid_Dehalogenase"/>
    <property type="match status" value="1"/>
</dbReference>
<proteinExistence type="inferred from homology"/>
<dbReference type="EC" id="5.4.2.8" evidence="5"/>
<comment type="caution">
    <text evidence="10">The sequence shown here is derived from an EMBL/GenBank/DDBJ whole genome shotgun (WGS) entry which is preliminary data.</text>
</comment>
<dbReference type="EMBL" id="JBDIMF010000001">
    <property type="protein sequence ID" value="MEN2785137.1"/>
    <property type="molecule type" value="Genomic_DNA"/>
</dbReference>
<comment type="subunit">
    <text evidence="4">Homodimer.</text>
</comment>
<dbReference type="InterPro" id="IPR043169">
    <property type="entry name" value="PMM_cap"/>
</dbReference>
<dbReference type="SFLD" id="SFLDG01140">
    <property type="entry name" value="C2.B:_Phosphomannomutase_and_P"/>
    <property type="match status" value="1"/>
</dbReference>
<comment type="subcellular location">
    <subcellularLocation>
        <location evidence="1">Cytoplasm</location>
    </subcellularLocation>
</comment>
<organism evidence="10 11">
    <name type="scientific">Sphingomonas qilianensis</name>
    <dbReference type="NCBI Taxonomy" id="1736690"/>
    <lineage>
        <taxon>Bacteria</taxon>
        <taxon>Pseudomonadati</taxon>
        <taxon>Pseudomonadota</taxon>
        <taxon>Alphaproteobacteria</taxon>
        <taxon>Sphingomonadales</taxon>
        <taxon>Sphingomonadaceae</taxon>
        <taxon>Sphingomonas</taxon>
    </lineage>
</organism>
<dbReference type="Proteomes" id="UP001404104">
    <property type="component" value="Unassembled WGS sequence"/>
</dbReference>
<evidence type="ECO:0000256" key="1">
    <source>
        <dbReference type="ARBA" id="ARBA00004496"/>
    </source>
</evidence>
<evidence type="ECO:0000256" key="7">
    <source>
        <dbReference type="ARBA" id="ARBA00022723"/>
    </source>
</evidence>
<dbReference type="PANTHER" id="PTHR10466">
    <property type="entry name" value="PHOSPHOMANNOMUTASE"/>
    <property type="match status" value="1"/>
</dbReference>
<evidence type="ECO:0000256" key="2">
    <source>
        <dbReference type="ARBA" id="ARBA00004699"/>
    </source>
</evidence>
<dbReference type="InterPro" id="IPR006379">
    <property type="entry name" value="HAD-SF_hydro_IIB"/>
</dbReference>
<dbReference type="Pfam" id="PF03332">
    <property type="entry name" value="PMM"/>
    <property type="match status" value="1"/>
</dbReference>
<comment type="similarity">
    <text evidence="3">Belongs to the eukaryotic PMM family.</text>
</comment>
<dbReference type="PANTHER" id="PTHR10466:SF0">
    <property type="entry name" value="PHOSPHOMANNOMUTASE"/>
    <property type="match status" value="1"/>
</dbReference>
<dbReference type="Gene3D" id="3.30.1240.20">
    <property type="match status" value="1"/>
</dbReference>
<dbReference type="InterPro" id="IPR036412">
    <property type="entry name" value="HAD-like_sf"/>
</dbReference>
<dbReference type="SUPFAM" id="SSF56784">
    <property type="entry name" value="HAD-like"/>
    <property type="match status" value="1"/>
</dbReference>
<gene>
    <name evidence="10" type="ORF">ABC969_01725</name>
</gene>
<keyword evidence="9" id="KW-0413">Isomerase</keyword>
<keyword evidence="10" id="KW-0378">Hydrolase</keyword>
<evidence type="ECO:0000256" key="9">
    <source>
        <dbReference type="ARBA" id="ARBA00023235"/>
    </source>
</evidence>
<evidence type="ECO:0000313" key="10">
    <source>
        <dbReference type="EMBL" id="MEN2785137.1"/>
    </source>
</evidence>